<evidence type="ECO:0000313" key="2">
    <source>
        <dbReference type="Proteomes" id="UP000054144"/>
    </source>
</evidence>
<dbReference type="Proteomes" id="UP000054144">
    <property type="component" value="Unassembled WGS sequence"/>
</dbReference>
<name>A0A0D7A2X1_9AGAR</name>
<accession>A0A0D7A2X1</accession>
<dbReference type="EMBL" id="KN882061">
    <property type="protein sequence ID" value="KIY45163.1"/>
    <property type="molecule type" value="Genomic_DNA"/>
</dbReference>
<protein>
    <submittedName>
        <fullName evidence="1">Uncharacterized protein</fullName>
    </submittedName>
</protein>
<proteinExistence type="predicted"/>
<gene>
    <name evidence="1" type="ORF">FISHEDRAFT_76839</name>
</gene>
<dbReference type="AlphaFoldDB" id="A0A0D7A2X1"/>
<organism evidence="1 2">
    <name type="scientific">Fistulina hepatica ATCC 64428</name>
    <dbReference type="NCBI Taxonomy" id="1128425"/>
    <lineage>
        <taxon>Eukaryota</taxon>
        <taxon>Fungi</taxon>
        <taxon>Dikarya</taxon>
        <taxon>Basidiomycota</taxon>
        <taxon>Agaricomycotina</taxon>
        <taxon>Agaricomycetes</taxon>
        <taxon>Agaricomycetidae</taxon>
        <taxon>Agaricales</taxon>
        <taxon>Fistulinaceae</taxon>
        <taxon>Fistulina</taxon>
    </lineage>
</organism>
<sequence length="207" mass="23015">MPVMVPLRRVEEPRYPSTVSQPILANDEPSVISPEHTTAVEGASSSGGLVPPPAAQVSALSRHDLPYPFMYYPQRYLAYTAGNNNCPGGPTAATQHETPRLHVRHEPYSRAWRHIREVGKAHEEPDSHSMKEIEMTSRNAQPFENGGPDDLAAGREAMEIINGEIDAAAHDQHNPMNGFHPVGLLERLINMAYAAIDMIRVRWRRQA</sequence>
<keyword evidence="2" id="KW-1185">Reference proteome</keyword>
<evidence type="ECO:0000313" key="1">
    <source>
        <dbReference type="EMBL" id="KIY45163.1"/>
    </source>
</evidence>
<reference evidence="1 2" key="1">
    <citation type="journal article" date="2015" name="Fungal Genet. Biol.">
        <title>Evolution of novel wood decay mechanisms in Agaricales revealed by the genome sequences of Fistulina hepatica and Cylindrobasidium torrendii.</title>
        <authorList>
            <person name="Floudas D."/>
            <person name="Held B.W."/>
            <person name="Riley R."/>
            <person name="Nagy L.G."/>
            <person name="Koehler G."/>
            <person name="Ransdell A.S."/>
            <person name="Younus H."/>
            <person name="Chow J."/>
            <person name="Chiniquy J."/>
            <person name="Lipzen A."/>
            <person name="Tritt A."/>
            <person name="Sun H."/>
            <person name="Haridas S."/>
            <person name="LaButti K."/>
            <person name="Ohm R.A."/>
            <person name="Kues U."/>
            <person name="Blanchette R.A."/>
            <person name="Grigoriev I.V."/>
            <person name="Minto R.E."/>
            <person name="Hibbett D.S."/>
        </authorList>
    </citation>
    <scope>NUCLEOTIDE SEQUENCE [LARGE SCALE GENOMIC DNA]</scope>
    <source>
        <strain evidence="1 2">ATCC 64428</strain>
    </source>
</reference>